<keyword evidence="6" id="KW-0547">Nucleotide-binding</keyword>
<dbReference type="PANTHER" id="PTHR44936:SF10">
    <property type="entry name" value="SENSOR PROTEIN RSTB"/>
    <property type="match status" value="1"/>
</dbReference>
<dbReference type="SMART" id="SM00387">
    <property type="entry name" value="HATPase_c"/>
    <property type="match status" value="1"/>
</dbReference>
<feature type="transmembrane region" description="Helical" evidence="9">
    <location>
        <begin position="135"/>
        <end position="155"/>
    </location>
</feature>
<evidence type="ECO:0000313" key="11">
    <source>
        <dbReference type="EMBL" id="MFC2925859.1"/>
    </source>
</evidence>
<dbReference type="GO" id="GO:0016301">
    <property type="term" value="F:kinase activity"/>
    <property type="evidence" value="ECO:0007669"/>
    <property type="project" value="UniProtKB-KW"/>
</dbReference>
<protein>
    <recommendedName>
        <fullName evidence="3">histidine kinase</fullName>
        <ecNumber evidence="3">2.7.13.3</ecNumber>
    </recommendedName>
</protein>
<evidence type="ECO:0000256" key="4">
    <source>
        <dbReference type="ARBA" id="ARBA00022475"/>
    </source>
</evidence>
<dbReference type="InterPro" id="IPR003594">
    <property type="entry name" value="HATPase_dom"/>
</dbReference>
<evidence type="ECO:0000313" key="12">
    <source>
        <dbReference type="Proteomes" id="UP001595379"/>
    </source>
</evidence>
<proteinExistence type="predicted"/>
<feature type="transmembrane region" description="Helical" evidence="9">
    <location>
        <begin position="31"/>
        <end position="48"/>
    </location>
</feature>
<dbReference type="SUPFAM" id="SSF55874">
    <property type="entry name" value="ATPase domain of HSP90 chaperone/DNA topoisomerase II/histidine kinase"/>
    <property type="match status" value="1"/>
</dbReference>
<dbReference type="Pfam" id="PF00512">
    <property type="entry name" value="HisKA"/>
    <property type="match status" value="1"/>
</dbReference>
<evidence type="ECO:0000256" key="1">
    <source>
        <dbReference type="ARBA" id="ARBA00000085"/>
    </source>
</evidence>
<keyword evidence="12" id="KW-1185">Reference proteome</keyword>
<dbReference type="InterPro" id="IPR047770">
    <property type="entry name" value="RegB"/>
</dbReference>
<comment type="catalytic activity">
    <reaction evidence="1">
        <text>ATP + protein L-histidine = ADP + protein N-phospho-L-histidine.</text>
        <dbReference type="EC" id="2.7.13.3"/>
    </reaction>
</comment>
<comment type="caution">
    <text evidence="11">The sequence shown here is derived from an EMBL/GenBank/DDBJ whole genome shotgun (WGS) entry which is preliminary data.</text>
</comment>
<keyword evidence="5" id="KW-0808">Transferase</keyword>
<feature type="domain" description="Histidine kinase" evidence="10">
    <location>
        <begin position="223"/>
        <end position="433"/>
    </location>
</feature>
<dbReference type="CDD" id="cd00082">
    <property type="entry name" value="HisKA"/>
    <property type="match status" value="1"/>
</dbReference>
<dbReference type="InterPro" id="IPR003661">
    <property type="entry name" value="HisK_dim/P_dom"/>
</dbReference>
<evidence type="ECO:0000256" key="6">
    <source>
        <dbReference type="ARBA" id="ARBA00022741"/>
    </source>
</evidence>
<keyword evidence="4" id="KW-1003">Cell membrane</keyword>
<gene>
    <name evidence="11" type="ORF">ACFOOR_07050</name>
</gene>
<keyword evidence="8" id="KW-0067">ATP-binding</keyword>
<dbReference type="EC" id="2.7.13.3" evidence="3"/>
<dbReference type="InterPro" id="IPR036890">
    <property type="entry name" value="HATPase_C_sf"/>
</dbReference>
<keyword evidence="9" id="KW-0812">Transmembrane</keyword>
<evidence type="ECO:0000256" key="9">
    <source>
        <dbReference type="SAM" id="Phobius"/>
    </source>
</evidence>
<organism evidence="11 12">
    <name type="scientific">Hyphobacterium vulgare</name>
    <dbReference type="NCBI Taxonomy" id="1736751"/>
    <lineage>
        <taxon>Bacteria</taxon>
        <taxon>Pseudomonadati</taxon>
        <taxon>Pseudomonadota</taxon>
        <taxon>Alphaproteobacteria</taxon>
        <taxon>Maricaulales</taxon>
        <taxon>Maricaulaceae</taxon>
        <taxon>Hyphobacterium</taxon>
    </lineage>
</organism>
<accession>A0ABV6ZWN4</accession>
<dbReference type="NCBIfam" id="NF033792">
    <property type="entry name" value="ActS_PrrB_HisK"/>
    <property type="match status" value="1"/>
</dbReference>
<dbReference type="Gene3D" id="1.10.287.130">
    <property type="match status" value="1"/>
</dbReference>
<evidence type="ECO:0000259" key="10">
    <source>
        <dbReference type="PROSITE" id="PS50109"/>
    </source>
</evidence>
<keyword evidence="7 11" id="KW-0418">Kinase</keyword>
<dbReference type="Gene3D" id="3.30.565.10">
    <property type="entry name" value="Histidine kinase-like ATPase, C-terminal domain"/>
    <property type="match status" value="1"/>
</dbReference>
<comment type="subcellular location">
    <subcellularLocation>
        <location evidence="2">Cell membrane</location>
        <topology evidence="2">Multi-pass membrane protein</topology>
    </subcellularLocation>
</comment>
<dbReference type="InterPro" id="IPR005467">
    <property type="entry name" value="His_kinase_dom"/>
</dbReference>
<evidence type="ECO:0000256" key="5">
    <source>
        <dbReference type="ARBA" id="ARBA00022679"/>
    </source>
</evidence>
<dbReference type="InterPro" id="IPR050980">
    <property type="entry name" value="2C_sensor_his_kinase"/>
</dbReference>
<dbReference type="InterPro" id="IPR036097">
    <property type="entry name" value="HisK_dim/P_sf"/>
</dbReference>
<evidence type="ECO:0000256" key="3">
    <source>
        <dbReference type="ARBA" id="ARBA00012438"/>
    </source>
</evidence>
<keyword evidence="9" id="KW-1133">Transmembrane helix</keyword>
<reference evidence="12" key="1">
    <citation type="journal article" date="2019" name="Int. J. Syst. Evol. Microbiol.">
        <title>The Global Catalogue of Microorganisms (GCM) 10K type strain sequencing project: providing services to taxonomists for standard genome sequencing and annotation.</title>
        <authorList>
            <consortium name="The Broad Institute Genomics Platform"/>
            <consortium name="The Broad Institute Genome Sequencing Center for Infectious Disease"/>
            <person name="Wu L."/>
            <person name="Ma J."/>
        </authorList>
    </citation>
    <scope>NUCLEOTIDE SEQUENCE [LARGE SCALE GENOMIC DNA]</scope>
    <source>
        <strain evidence="12">KCTC 52487</strain>
    </source>
</reference>
<dbReference type="PANTHER" id="PTHR44936">
    <property type="entry name" value="SENSOR PROTEIN CREC"/>
    <property type="match status" value="1"/>
</dbReference>
<dbReference type="SMART" id="SM00388">
    <property type="entry name" value="HisKA"/>
    <property type="match status" value="1"/>
</dbReference>
<feature type="transmembrane region" description="Helical" evidence="9">
    <location>
        <begin position="54"/>
        <end position="76"/>
    </location>
</feature>
<feature type="transmembrane region" description="Helical" evidence="9">
    <location>
        <begin position="167"/>
        <end position="188"/>
    </location>
</feature>
<dbReference type="Pfam" id="PF02518">
    <property type="entry name" value="HATPase_c"/>
    <property type="match status" value="1"/>
</dbReference>
<evidence type="ECO:0000256" key="7">
    <source>
        <dbReference type="ARBA" id="ARBA00022777"/>
    </source>
</evidence>
<dbReference type="EMBL" id="JBHRSV010000012">
    <property type="protein sequence ID" value="MFC2925859.1"/>
    <property type="molecule type" value="Genomic_DNA"/>
</dbReference>
<dbReference type="RefSeq" id="WP_343164951.1">
    <property type="nucleotide sequence ID" value="NZ_JBHRSV010000012.1"/>
</dbReference>
<dbReference type="PROSITE" id="PS50109">
    <property type="entry name" value="HIS_KIN"/>
    <property type="match status" value="1"/>
</dbReference>
<dbReference type="SUPFAM" id="SSF47384">
    <property type="entry name" value="Homodimeric domain of signal transducing histidine kinase"/>
    <property type="match status" value="1"/>
</dbReference>
<name>A0ABV6ZWN4_9PROT</name>
<dbReference type="Proteomes" id="UP001595379">
    <property type="component" value="Unassembled WGS sequence"/>
</dbReference>
<sequence length="441" mass="47002">MSFETDWESTPPGSDRGPLLGRLRLRSLVNLRWLAVLGQSVAILTVFFGFGFDLPILFCAAFIMASAGLNVGLHLTRPLQRFATDREAFWQLAYDAVQLIGLVTLTGGWSNPFLILLVAPITVGVAALPPRWSAALVAIAMAGGAMMVFAAWPLPWGVGEPPSLPDIYLAGMATAMIITIAFTAAYAWRIGQEAQRMGAALTATQGILAREQRLSALGALSAAAAHELGTPLATIQLTAKELARGATDPVLKEDAELLVSQAERCRDILKRLSQQRHASDAMHDRVALNDALEEISAPLRGLGTAIVIKLALPREGAEPPVLIRQQEMLYGVGNLIENAVEFADARVNVTGWWDDARVGVIIEDDGPGFAPDILSKIGEPYISSRRRGEPGGGLGLGVFIAITLNERLGGTVHVSNDSALGGARVTVTWPRSRVEVAGNAV</sequence>
<keyword evidence="9" id="KW-0472">Membrane</keyword>
<evidence type="ECO:0000256" key="2">
    <source>
        <dbReference type="ARBA" id="ARBA00004651"/>
    </source>
</evidence>
<evidence type="ECO:0000256" key="8">
    <source>
        <dbReference type="ARBA" id="ARBA00022840"/>
    </source>
</evidence>